<dbReference type="EMBL" id="NHYD01003360">
    <property type="protein sequence ID" value="PPQ79838.1"/>
    <property type="molecule type" value="Genomic_DNA"/>
</dbReference>
<evidence type="ECO:0000313" key="3">
    <source>
        <dbReference type="Proteomes" id="UP000283269"/>
    </source>
</evidence>
<accession>A0A409WMV2</accession>
<feature type="chain" id="PRO_5019581381" evidence="1">
    <location>
        <begin position="20"/>
        <end position="110"/>
    </location>
</feature>
<sequence>MFKLIFVLAIFAASQSVLAGPIPQPDTTDTGRMNLRRGISGTADNAAANYYVPFGSGFMGGPVNAAASVVNDAADAAGSVATSALNVGADFTNGVLGTGANLINGVLNAL</sequence>
<proteinExistence type="predicted"/>
<dbReference type="InParanoid" id="A0A409WMV2"/>
<dbReference type="AlphaFoldDB" id="A0A409WMV2"/>
<gene>
    <name evidence="2" type="ORF">CVT25_002992</name>
</gene>
<comment type="caution">
    <text evidence="2">The sequence shown here is derived from an EMBL/GenBank/DDBJ whole genome shotgun (WGS) entry which is preliminary data.</text>
</comment>
<dbReference type="Proteomes" id="UP000283269">
    <property type="component" value="Unassembled WGS sequence"/>
</dbReference>
<reference evidence="2 3" key="1">
    <citation type="journal article" date="2018" name="Evol. Lett.">
        <title>Horizontal gene cluster transfer increased hallucinogenic mushroom diversity.</title>
        <authorList>
            <person name="Reynolds H.T."/>
            <person name="Vijayakumar V."/>
            <person name="Gluck-Thaler E."/>
            <person name="Korotkin H.B."/>
            <person name="Matheny P.B."/>
            <person name="Slot J.C."/>
        </authorList>
    </citation>
    <scope>NUCLEOTIDE SEQUENCE [LARGE SCALE GENOMIC DNA]</scope>
    <source>
        <strain evidence="2 3">2631</strain>
    </source>
</reference>
<keyword evidence="3" id="KW-1185">Reference proteome</keyword>
<organism evidence="2 3">
    <name type="scientific">Psilocybe cyanescens</name>
    <dbReference type="NCBI Taxonomy" id="93625"/>
    <lineage>
        <taxon>Eukaryota</taxon>
        <taxon>Fungi</taxon>
        <taxon>Dikarya</taxon>
        <taxon>Basidiomycota</taxon>
        <taxon>Agaricomycotina</taxon>
        <taxon>Agaricomycetes</taxon>
        <taxon>Agaricomycetidae</taxon>
        <taxon>Agaricales</taxon>
        <taxon>Agaricineae</taxon>
        <taxon>Strophariaceae</taxon>
        <taxon>Psilocybe</taxon>
    </lineage>
</organism>
<evidence type="ECO:0000313" key="2">
    <source>
        <dbReference type="EMBL" id="PPQ79838.1"/>
    </source>
</evidence>
<feature type="signal peptide" evidence="1">
    <location>
        <begin position="1"/>
        <end position="19"/>
    </location>
</feature>
<keyword evidence="1" id="KW-0732">Signal</keyword>
<evidence type="ECO:0000256" key="1">
    <source>
        <dbReference type="SAM" id="SignalP"/>
    </source>
</evidence>
<name>A0A409WMV2_PSICY</name>
<protein>
    <submittedName>
        <fullName evidence="2">Uncharacterized protein</fullName>
    </submittedName>
</protein>